<keyword evidence="1" id="KW-0472">Membrane</keyword>
<dbReference type="Proteomes" id="UP000177506">
    <property type="component" value="Unassembled WGS sequence"/>
</dbReference>
<name>A0A1G1THJ9_9BACT</name>
<evidence type="ECO:0000313" key="3">
    <source>
        <dbReference type="Proteomes" id="UP000177506"/>
    </source>
</evidence>
<evidence type="ECO:0000313" key="2">
    <source>
        <dbReference type="EMBL" id="OGX90293.1"/>
    </source>
</evidence>
<comment type="caution">
    <text evidence="2">The sequence shown here is derived from an EMBL/GenBank/DDBJ whole genome shotgun (WGS) entry which is preliminary data.</text>
</comment>
<protein>
    <submittedName>
        <fullName evidence="2">Uncharacterized protein</fullName>
    </submittedName>
</protein>
<sequence>MIDRLLIDKFRKILTVSILELILFVSAFLLISAKFKYDSRKAIINILNNKSDYTIIIKDSSGFKADKFTKKDLFDKQLNFVDNTGIIYLDGKSLSEYTIEIQGVGISQTTHNGYKPEYNYDWEFIYDSSKYNYSDKKIDSLVQVSLGPKVSLHNPDFHGF</sequence>
<evidence type="ECO:0000256" key="1">
    <source>
        <dbReference type="SAM" id="Phobius"/>
    </source>
</evidence>
<gene>
    <name evidence="2" type="ORF">BEN49_06965</name>
</gene>
<dbReference type="EMBL" id="MDZA01000166">
    <property type="protein sequence ID" value="OGX90293.1"/>
    <property type="molecule type" value="Genomic_DNA"/>
</dbReference>
<keyword evidence="3" id="KW-1185">Reference proteome</keyword>
<organism evidence="2 3">
    <name type="scientific">Hymenobacter coccineus</name>
    <dbReference type="NCBI Taxonomy" id="1908235"/>
    <lineage>
        <taxon>Bacteria</taxon>
        <taxon>Pseudomonadati</taxon>
        <taxon>Bacteroidota</taxon>
        <taxon>Cytophagia</taxon>
        <taxon>Cytophagales</taxon>
        <taxon>Hymenobacteraceae</taxon>
        <taxon>Hymenobacter</taxon>
    </lineage>
</organism>
<proteinExistence type="predicted"/>
<keyword evidence="1" id="KW-1133">Transmembrane helix</keyword>
<accession>A0A1G1THJ9</accession>
<reference evidence="2 3" key="1">
    <citation type="submission" date="2016-08" db="EMBL/GenBank/DDBJ databases">
        <title>Hymenobacter coccineus sp. nov., Hymenobacter lapidarius sp. nov. and Hymenobacter glacialis sp. nov., isolated from Antarctic soil.</title>
        <authorList>
            <person name="Sedlacek I."/>
            <person name="Kralova S."/>
            <person name="Kyrova K."/>
            <person name="Maslanova I."/>
            <person name="Stankova E."/>
            <person name="Vrbovska V."/>
            <person name="Nemec M."/>
            <person name="Bartak M."/>
            <person name="Svec P."/>
            <person name="Busse H.-J."/>
            <person name="Pantucek R."/>
        </authorList>
    </citation>
    <scope>NUCLEOTIDE SEQUENCE [LARGE SCALE GENOMIC DNA]</scope>
    <source>
        <strain evidence="2 3">CCM 8649</strain>
    </source>
</reference>
<feature type="transmembrane region" description="Helical" evidence="1">
    <location>
        <begin position="13"/>
        <end position="31"/>
    </location>
</feature>
<keyword evidence="1" id="KW-0812">Transmembrane</keyword>
<dbReference type="AlphaFoldDB" id="A0A1G1THJ9"/>